<dbReference type="InterPro" id="IPR032675">
    <property type="entry name" value="LRR_dom_sf"/>
</dbReference>
<name>A0A9W7DVZ4_9STRA</name>
<feature type="non-terminal residue" evidence="1">
    <location>
        <position position="1"/>
    </location>
</feature>
<dbReference type="Proteomes" id="UP001165082">
    <property type="component" value="Unassembled WGS sequence"/>
</dbReference>
<organism evidence="1 2">
    <name type="scientific">Triparma retinervis</name>
    <dbReference type="NCBI Taxonomy" id="2557542"/>
    <lineage>
        <taxon>Eukaryota</taxon>
        <taxon>Sar</taxon>
        <taxon>Stramenopiles</taxon>
        <taxon>Ochrophyta</taxon>
        <taxon>Bolidophyceae</taxon>
        <taxon>Parmales</taxon>
        <taxon>Triparmaceae</taxon>
        <taxon>Triparma</taxon>
    </lineage>
</organism>
<dbReference type="Gene3D" id="3.80.10.10">
    <property type="entry name" value="Ribonuclease Inhibitor"/>
    <property type="match status" value="1"/>
</dbReference>
<protein>
    <submittedName>
        <fullName evidence="1">Uncharacterized protein</fullName>
    </submittedName>
</protein>
<gene>
    <name evidence="1" type="ORF">TrRE_jg5313</name>
</gene>
<keyword evidence="2" id="KW-1185">Reference proteome</keyword>
<proteinExistence type="predicted"/>
<evidence type="ECO:0000313" key="1">
    <source>
        <dbReference type="EMBL" id="GMH56225.1"/>
    </source>
</evidence>
<dbReference type="EMBL" id="BRXZ01003515">
    <property type="protein sequence ID" value="GMH56225.1"/>
    <property type="molecule type" value="Genomic_DNA"/>
</dbReference>
<reference evidence="1" key="1">
    <citation type="submission" date="2022-07" db="EMBL/GenBank/DDBJ databases">
        <title>Genome analysis of Parmales, a sister group of diatoms, reveals the evolutionary specialization of diatoms from phago-mixotrophs to photoautotrophs.</title>
        <authorList>
            <person name="Ban H."/>
            <person name="Sato S."/>
            <person name="Yoshikawa S."/>
            <person name="Kazumasa Y."/>
            <person name="Nakamura Y."/>
            <person name="Ichinomiya M."/>
            <person name="Saitoh K."/>
            <person name="Sato N."/>
            <person name="Blanc-Mathieu R."/>
            <person name="Endo H."/>
            <person name="Kuwata A."/>
            <person name="Ogata H."/>
        </authorList>
    </citation>
    <scope>NUCLEOTIDE SEQUENCE</scope>
</reference>
<dbReference type="OrthoDB" id="6500038at2759"/>
<dbReference type="AlphaFoldDB" id="A0A9W7DVZ4"/>
<evidence type="ECO:0000313" key="2">
    <source>
        <dbReference type="Proteomes" id="UP001165082"/>
    </source>
</evidence>
<accession>A0A9W7DVZ4</accession>
<sequence length="352" mass="37581">MSASKNCKVTHLNIGDKTLTTQGLTQILDAGTQCGSLRVLRVSDKGLGSIDLGKVGVKFPALEEVDASRNEGMRMVGGRADVGKVDVSETGMDLGGVVVGGGCEDLKFRENFWKERDGEVVTPEGLERLKRLDVNGCDMSSKSLGCLLSGFKGSELDVGKTVKGGVERGTFKDLDLEGLDIIKMQGLELTAVQGEVTAAIKAGGEFSEVDFSDVKFGEWEVGNVVGLVGLGGVEVLRLFGGRLGDCKEGWWVEGGKEVWLKAVEEGLREGRWRVLDLGGNNLPSDIVNRVLEAAKDTRGKEEGGRMEVLEIGGNTMNQRAFELAKEAGGRGVDVAYDIPERNQSDNIVANAS</sequence>
<comment type="caution">
    <text evidence="1">The sequence shown here is derived from an EMBL/GenBank/DDBJ whole genome shotgun (WGS) entry which is preliminary data.</text>
</comment>
<dbReference type="SUPFAM" id="SSF52047">
    <property type="entry name" value="RNI-like"/>
    <property type="match status" value="1"/>
</dbReference>